<dbReference type="Proteomes" id="UP000738431">
    <property type="component" value="Chromosome"/>
</dbReference>
<dbReference type="RefSeq" id="WP_221032179.1">
    <property type="nucleotide sequence ID" value="NZ_CP139781.1"/>
</dbReference>
<dbReference type="SMART" id="SM00855">
    <property type="entry name" value="PGAM"/>
    <property type="match status" value="1"/>
</dbReference>
<accession>A0ABZ1CDT0</accession>
<name>A0ABZ1CDT0_9BACT</name>
<gene>
    <name evidence="1" type="ORF">K1X11_009895</name>
</gene>
<dbReference type="InterPro" id="IPR029033">
    <property type="entry name" value="His_PPase_superfam"/>
</dbReference>
<evidence type="ECO:0000313" key="2">
    <source>
        <dbReference type="Proteomes" id="UP000738431"/>
    </source>
</evidence>
<proteinExistence type="predicted"/>
<dbReference type="InterPro" id="IPR050275">
    <property type="entry name" value="PGM_Phosphatase"/>
</dbReference>
<sequence>MRHTRVAVEPGVCYGRTNVPVAETFAEEAAAVRAGLPDRPRLVWTSPATRCVRLAESLGGPLRVDERLWELNFGEWEGRRWETFHDARSDAWAVDPWNGRPPGGESGAEMSARVAAVREDIWAEARGGDGVVAVVAHAGVLRAWRHLTGRTTLEEAMAWPVPFGSVWPDELAKSGEGPEEVVGGCR</sequence>
<dbReference type="Pfam" id="PF00300">
    <property type="entry name" value="His_Phos_1"/>
    <property type="match status" value="1"/>
</dbReference>
<keyword evidence="2" id="KW-1185">Reference proteome</keyword>
<dbReference type="EMBL" id="CP139781">
    <property type="protein sequence ID" value="WRQ89719.1"/>
    <property type="molecule type" value="Genomic_DNA"/>
</dbReference>
<dbReference type="PANTHER" id="PTHR48100">
    <property type="entry name" value="BROAD-SPECIFICITY PHOSPHATASE YOR283W-RELATED"/>
    <property type="match status" value="1"/>
</dbReference>
<protein>
    <submittedName>
        <fullName evidence="1">Histidine phosphatase family protein</fullName>
    </submittedName>
</protein>
<dbReference type="InterPro" id="IPR013078">
    <property type="entry name" value="His_Pase_superF_clade-1"/>
</dbReference>
<organism evidence="1 2">
    <name type="scientific">Actomonas aquatica</name>
    <dbReference type="NCBI Taxonomy" id="2866162"/>
    <lineage>
        <taxon>Bacteria</taxon>
        <taxon>Pseudomonadati</taxon>
        <taxon>Verrucomicrobiota</taxon>
        <taxon>Opitutia</taxon>
        <taxon>Opitutales</taxon>
        <taxon>Opitutaceae</taxon>
        <taxon>Actomonas</taxon>
    </lineage>
</organism>
<evidence type="ECO:0000313" key="1">
    <source>
        <dbReference type="EMBL" id="WRQ89719.1"/>
    </source>
</evidence>
<reference evidence="1 2" key="2">
    <citation type="submission" date="2023-12" db="EMBL/GenBank/DDBJ databases">
        <title>Description of an unclassified Opitutus bacterium of Verrucomicrobiota.</title>
        <authorList>
            <person name="Zhang D.-F."/>
        </authorList>
    </citation>
    <scope>NUCLEOTIDE SEQUENCE [LARGE SCALE GENOMIC DNA]</scope>
    <source>
        <strain evidence="1 2">WL0086</strain>
    </source>
</reference>
<dbReference type="SUPFAM" id="SSF53254">
    <property type="entry name" value="Phosphoglycerate mutase-like"/>
    <property type="match status" value="1"/>
</dbReference>
<reference evidence="1 2" key="1">
    <citation type="submission" date="2021-08" db="EMBL/GenBank/DDBJ databases">
        <authorList>
            <person name="Zhang D."/>
            <person name="Zhang A."/>
            <person name="Wang L."/>
        </authorList>
    </citation>
    <scope>NUCLEOTIDE SEQUENCE [LARGE SCALE GENOMIC DNA]</scope>
    <source>
        <strain evidence="1 2">WL0086</strain>
    </source>
</reference>
<dbReference type="Gene3D" id="3.40.50.1240">
    <property type="entry name" value="Phosphoglycerate mutase-like"/>
    <property type="match status" value="1"/>
</dbReference>
<dbReference type="PANTHER" id="PTHR48100:SF1">
    <property type="entry name" value="HISTIDINE PHOSPHATASE FAMILY PROTEIN-RELATED"/>
    <property type="match status" value="1"/>
</dbReference>